<comment type="caution">
    <text evidence="2">The sequence shown here is derived from an EMBL/GenBank/DDBJ whole genome shotgun (WGS) entry which is preliminary data.</text>
</comment>
<dbReference type="PANTHER" id="PTHR38011">
    <property type="entry name" value="DIHYDROFOLATE REDUCTASE FAMILY PROTEIN (AFU_ORTHOLOGUE AFUA_8G06820)"/>
    <property type="match status" value="1"/>
</dbReference>
<dbReference type="EMBL" id="JBHTJA010000049">
    <property type="protein sequence ID" value="MFD0903154.1"/>
    <property type="molecule type" value="Genomic_DNA"/>
</dbReference>
<dbReference type="SUPFAM" id="SSF53597">
    <property type="entry name" value="Dihydrofolate reductase-like"/>
    <property type="match status" value="1"/>
</dbReference>
<dbReference type="InterPro" id="IPR002734">
    <property type="entry name" value="RibDG_C"/>
</dbReference>
<dbReference type="PANTHER" id="PTHR38011:SF12">
    <property type="entry name" value="BIFUNCTIONAL DEAMINASE-REDUCTASE DOMAIN PROTEIN"/>
    <property type="match status" value="1"/>
</dbReference>
<gene>
    <name evidence="2" type="ORF">ACFQ11_22355</name>
</gene>
<dbReference type="Gene3D" id="3.40.430.10">
    <property type="entry name" value="Dihydrofolate Reductase, subunit A"/>
    <property type="match status" value="1"/>
</dbReference>
<dbReference type="Proteomes" id="UP001596972">
    <property type="component" value="Unassembled WGS sequence"/>
</dbReference>
<keyword evidence="3" id="KW-1185">Reference proteome</keyword>
<evidence type="ECO:0000259" key="1">
    <source>
        <dbReference type="Pfam" id="PF01872"/>
    </source>
</evidence>
<evidence type="ECO:0000313" key="3">
    <source>
        <dbReference type="Proteomes" id="UP001596972"/>
    </source>
</evidence>
<accession>A0ABW3ERX6</accession>
<dbReference type="Pfam" id="PF01872">
    <property type="entry name" value="RibD_C"/>
    <property type="match status" value="1"/>
</dbReference>
<evidence type="ECO:0000313" key="2">
    <source>
        <dbReference type="EMBL" id="MFD0903154.1"/>
    </source>
</evidence>
<dbReference type="InterPro" id="IPR024072">
    <property type="entry name" value="DHFR-like_dom_sf"/>
</dbReference>
<proteinExistence type="predicted"/>
<dbReference type="RefSeq" id="WP_378301676.1">
    <property type="nucleotide sequence ID" value="NZ_JBHTJA010000049.1"/>
</dbReference>
<feature type="domain" description="Bacterial bifunctional deaminase-reductase C-terminal" evidence="1">
    <location>
        <begin position="4"/>
        <end position="175"/>
    </location>
</feature>
<name>A0ABW3ERX6_9ACTN</name>
<sequence length="198" mass="21328">MGEVTCDVTMSLDGYVAGPHQSLENPLGVGGERMHRWMFEQREQNAAAIERITAAGAYIMGRNMFGPDRGDWDLDWTGWWGEEPPYHAPVFVLSHHPREPLPMKGGTTFHFVTEGIEAALARAREAAGGRDVAVAGGAETIGRYLAAGLIDELRLHVAPVLLGGGARLFDGVGDLGLRASGPAPGTDLVTHLTYRITR</sequence>
<reference evidence="3" key="1">
    <citation type="journal article" date="2019" name="Int. J. Syst. Evol. Microbiol.">
        <title>The Global Catalogue of Microorganisms (GCM) 10K type strain sequencing project: providing services to taxonomists for standard genome sequencing and annotation.</title>
        <authorList>
            <consortium name="The Broad Institute Genomics Platform"/>
            <consortium name="The Broad Institute Genome Sequencing Center for Infectious Disease"/>
            <person name="Wu L."/>
            <person name="Ma J."/>
        </authorList>
    </citation>
    <scope>NUCLEOTIDE SEQUENCE [LARGE SCALE GENOMIC DNA]</scope>
    <source>
        <strain evidence="3">JCM 31202</strain>
    </source>
</reference>
<protein>
    <submittedName>
        <fullName evidence="2">Dihydrofolate reductase family protein</fullName>
    </submittedName>
</protein>
<dbReference type="InterPro" id="IPR050765">
    <property type="entry name" value="Riboflavin_Biosynth_HTPR"/>
</dbReference>
<organism evidence="2 3">
    <name type="scientific">Actinomadura sediminis</name>
    <dbReference type="NCBI Taxonomy" id="1038904"/>
    <lineage>
        <taxon>Bacteria</taxon>
        <taxon>Bacillati</taxon>
        <taxon>Actinomycetota</taxon>
        <taxon>Actinomycetes</taxon>
        <taxon>Streptosporangiales</taxon>
        <taxon>Thermomonosporaceae</taxon>
        <taxon>Actinomadura</taxon>
    </lineage>
</organism>